<feature type="binding site" evidence="8">
    <location>
        <position position="274"/>
    </location>
    <ligand>
        <name>glyoxylate</name>
        <dbReference type="ChEBI" id="CHEBI:36655"/>
    </ligand>
</feature>
<comment type="pathway">
    <text evidence="2">Mycotoxin biosynthesis.</text>
</comment>
<dbReference type="SUPFAM" id="SSF51395">
    <property type="entry name" value="FMN-linked oxidoreductases"/>
    <property type="match status" value="1"/>
</dbReference>
<sequence>MSRTNLPIQPAKMSDATSSKPQIFSIQDLKQAASDKMSQMYRDYYNGGAMDNITLASNEAAFDRYLLRPRVLRNVSNIDMTTTLWGTKVALPLGVSPSAMHRLAHADGEVGTSKACAARNVPMILSALSNDTLEDVSGQSSDGSTPYAIQVSPFKNRQITTNLLSRAKAAGYKAVVLTVDAPMFGRRLDDLRNGFSVPPGFSFPNLSAQTQSGSGGLGGGIPDLSFDTAATWEEKIAWMKSQTDLEIWVKGVTSPLDAQIAIEQGVDGIIISNHGGRQLDTTPATIDILREIAPIAKGKTRIAIDGGFRRGSDIFKAVALGADFVFVGRIAIWGLAYDGSNGVGLALDLLINEFKLCMGLAGCSKISDITPAHLSILNAKGVLESVY</sequence>
<comment type="similarity">
    <text evidence="4">Belongs to the FMN-dependent alpha-hydroxy acid dehydrogenase family.</text>
</comment>
<keyword evidence="8" id="KW-0285">Flavoprotein</keyword>
<reference evidence="11" key="1">
    <citation type="submission" date="2018-09" db="EMBL/GenBank/DDBJ databases">
        <title>Significantly increased genetic diversity in FUB genes in Fusarium oxysporum f. sp. cubense due to horizontal gene transfer.</title>
        <authorList>
            <person name="Wu B."/>
            <person name="Liu S."/>
        </authorList>
    </citation>
    <scope>NUCLEOTIDE SEQUENCE</scope>
    <source>
        <strain evidence="10">JB255</strain>
        <strain evidence="11">JB553</strain>
    </source>
</reference>
<dbReference type="InterPro" id="IPR008259">
    <property type="entry name" value="FMN_hydac_DH_AS"/>
</dbReference>
<dbReference type="PANTHER" id="PTHR10578">
    <property type="entry name" value="S -2-HYDROXY-ACID OXIDASE-RELATED"/>
    <property type="match status" value="1"/>
</dbReference>
<evidence type="ECO:0000256" key="1">
    <source>
        <dbReference type="ARBA" id="ARBA00001917"/>
    </source>
</evidence>
<feature type="binding site" evidence="8">
    <location>
        <position position="178"/>
    </location>
    <ligand>
        <name>FMN</name>
        <dbReference type="ChEBI" id="CHEBI:58210"/>
    </ligand>
</feature>
<feature type="domain" description="FMN hydroxy acid dehydrogenase" evidence="9">
    <location>
        <begin position="18"/>
        <end position="379"/>
    </location>
</feature>
<dbReference type="PIRSF" id="PIRSF000138">
    <property type="entry name" value="Al-hdrx_acd_dh"/>
    <property type="match status" value="1"/>
</dbReference>
<dbReference type="InterPro" id="IPR037396">
    <property type="entry name" value="FMN_HAD"/>
</dbReference>
<comment type="cofactor">
    <cofactor evidence="1">
        <name>FMN</name>
        <dbReference type="ChEBI" id="CHEBI:58210"/>
    </cofactor>
</comment>
<feature type="binding site" evidence="8">
    <location>
        <position position="272"/>
    </location>
    <ligand>
        <name>FMN</name>
        <dbReference type="ChEBI" id="CHEBI:58210"/>
    </ligand>
</feature>
<dbReference type="PROSITE" id="PS51349">
    <property type="entry name" value="FMN_HYDROXY_ACID_DH_2"/>
    <property type="match status" value="1"/>
</dbReference>
<feature type="binding site" evidence="8">
    <location>
        <position position="277"/>
    </location>
    <ligand>
        <name>glyoxylate</name>
        <dbReference type="ChEBI" id="CHEBI:36655"/>
    </ligand>
</feature>
<evidence type="ECO:0000259" key="9">
    <source>
        <dbReference type="PROSITE" id="PS51349"/>
    </source>
</evidence>
<dbReference type="GO" id="GO:0005737">
    <property type="term" value="C:cytoplasm"/>
    <property type="evidence" value="ECO:0007669"/>
    <property type="project" value="UniProtKB-ARBA"/>
</dbReference>
<feature type="binding site" evidence="8">
    <location>
        <begin position="305"/>
        <end position="309"/>
    </location>
    <ligand>
        <name>FMN</name>
        <dbReference type="ChEBI" id="CHEBI:58210"/>
    </ligand>
</feature>
<protein>
    <recommendedName>
        <fullName evidence="5">Oxidase FUB9</fullName>
    </recommendedName>
    <alternativeName>
        <fullName evidence="6">Fusaric acid biosynthesis protein 9</fullName>
    </alternativeName>
</protein>
<feature type="binding site" evidence="8">
    <location>
        <begin position="97"/>
        <end position="99"/>
    </location>
    <ligand>
        <name>FMN</name>
        <dbReference type="ChEBI" id="CHEBI:58210"/>
    </ligand>
</feature>
<evidence type="ECO:0000313" key="10">
    <source>
        <dbReference type="EMBL" id="QCF59902.1"/>
    </source>
</evidence>
<feature type="active site" description="Proton acceptor" evidence="7">
    <location>
        <position position="274"/>
    </location>
</feature>
<accession>A0A4D6RHC5</accession>
<proteinExistence type="evidence at transcript level"/>
<dbReference type="Gene3D" id="3.20.20.70">
    <property type="entry name" value="Aldolase class I"/>
    <property type="match status" value="1"/>
</dbReference>
<dbReference type="InterPro" id="IPR000262">
    <property type="entry name" value="FMN-dep_DH"/>
</dbReference>
<evidence type="ECO:0000313" key="11">
    <source>
        <dbReference type="EMBL" id="QCF59903.1"/>
    </source>
</evidence>
<feature type="non-terminal residue" evidence="11">
    <location>
        <position position="387"/>
    </location>
</feature>
<dbReference type="FunFam" id="3.20.20.70:FF:000056">
    <property type="entry name" value="hydroxyacid oxidase 2"/>
    <property type="match status" value="1"/>
</dbReference>
<evidence type="ECO:0000256" key="6">
    <source>
        <dbReference type="ARBA" id="ARBA00083297"/>
    </source>
</evidence>
<dbReference type="Pfam" id="PF01070">
    <property type="entry name" value="FMN_dh"/>
    <property type="match status" value="1"/>
</dbReference>
<evidence type="ECO:0000256" key="4">
    <source>
        <dbReference type="ARBA" id="ARBA00024042"/>
    </source>
</evidence>
<dbReference type="InterPro" id="IPR013785">
    <property type="entry name" value="Aldolase_TIM"/>
</dbReference>
<feature type="binding site" evidence="8">
    <location>
        <position position="126"/>
    </location>
    <ligand>
        <name>FMN</name>
        <dbReference type="ChEBI" id="CHEBI:58210"/>
    </ligand>
</feature>
<name>A0A4D6RHC5_FUSSX</name>
<dbReference type="GO" id="GO:0016491">
    <property type="term" value="F:oxidoreductase activity"/>
    <property type="evidence" value="ECO:0007669"/>
    <property type="project" value="UniProtKB-KW"/>
</dbReference>
<dbReference type="PROSITE" id="PS00557">
    <property type="entry name" value="FMN_HYDROXY_ACID_DH_1"/>
    <property type="match status" value="1"/>
</dbReference>
<feature type="binding site" evidence="8">
    <location>
        <begin position="328"/>
        <end position="329"/>
    </location>
    <ligand>
        <name>FMN</name>
        <dbReference type="ChEBI" id="CHEBI:58210"/>
    </ligand>
</feature>
<dbReference type="CDD" id="cd02809">
    <property type="entry name" value="alpha_hydroxyacid_oxid_FMN"/>
    <property type="match status" value="1"/>
</dbReference>
<feature type="binding site" evidence="8">
    <location>
        <position position="187"/>
    </location>
    <ligand>
        <name>glyoxylate</name>
        <dbReference type="ChEBI" id="CHEBI:36655"/>
    </ligand>
</feature>
<evidence type="ECO:0000256" key="8">
    <source>
        <dbReference type="PIRSR" id="PIRSR000138-2"/>
    </source>
</evidence>
<keyword evidence="3" id="KW-0560">Oxidoreductase</keyword>
<dbReference type="EMBL" id="MH972655">
    <property type="protein sequence ID" value="QCF59903.1"/>
    <property type="molecule type" value="mRNA"/>
</dbReference>
<evidence type="ECO:0000256" key="7">
    <source>
        <dbReference type="PIRSR" id="PIRSR000138-1"/>
    </source>
</evidence>
<evidence type="ECO:0000256" key="3">
    <source>
        <dbReference type="ARBA" id="ARBA00023002"/>
    </source>
</evidence>
<keyword evidence="8" id="KW-0288">FMN</keyword>
<dbReference type="EMBL" id="MH972654">
    <property type="protein sequence ID" value="QCF59902.1"/>
    <property type="molecule type" value="mRNA"/>
</dbReference>
<evidence type="ECO:0000256" key="2">
    <source>
        <dbReference type="ARBA" id="ARBA00004685"/>
    </source>
</evidence>
<dbReference type="AlphaFoldDB" id="A0A4D6RHC5"/>
<feature type="binding site" evidence="8">
    <location>
        <position position="44"/>
    </location>
    <ligand>
        <name>glyoxylate</name>
        <dbReference type="ChEBI" id="CHEBI:36655"/>
    </ligand>
</feature>
<dbReference type="PANTHER" id="PTHR10578:SF149">
    <property type="entry name" value="2-HYDROXYACID OXIDASE 2"/>
    <property type="match status" value="1"/>
</dbReference>
<evidence type="ECO:0000256" key="5">
    <source>
        <dbReference type="ARBA" id="ARBA00073420"/>
    </source>
</evidence>
<dbReference type="GO" id="GO:0010181">
    <property type="term" value="F:FMN binding"/>
    <property type="evidence" value="ECO:0007669"/>
    <property type="project" value="InterPro"/>
</dbReference>
<organism evidence="11">
    <name type="scientific">Fusarium sp</name>
    <dbReference type="NCBI Taxonomy" id="29916"/>
    <lineage>
        <taxon>Eukaryota</taxon>
        <taxon>Fungi</taxon>
        <taxon>Dikarya</taxon>
        <taxon>Ascomycota</taxon>
        <taxon>Pezizomycotina</taxon>
        <taxon>Sordariomycetes</taxon>
        <taxon>Hypocreomycetidae</taxon>
        <taxon>Hypocreales</taxon>
        <taxon>Nectriaceae</taxon>
        <taxon>Fusarium</taxon>
    </lineage>
</organism>
<dbReference type="InterPro" id="IPR012133">
    <property type="entry name" value="Alpha-hydoxy_acid_DH_FMN"/>
</dbReference>
<feature type="binding site" evidence="8">
    <location>
        <position position="250"/>
    </location>
    <ligand>
        <name>FMN</name>
        <dbReference type="ChEBI" id="CHEBI:58210"/>
    </ligand>
</feature>